<feature type="transmembrane region" description="Helical" evidence="1">
    <location>
        <begin position="72"/>
        <end position="93"/>
    </location>
</feature>
<accession>A0AAV6UV11</accession>
<reference evidence="2 3" key="1">
    <citation type="journal article" date="2022" name="Nat. Ecol. Evol.">
        <title>A masculinizing supergene underlies an exaggerated male reproductive morph in a spider.</title>
        <authorList>
            <person name="Hendrickx F."/>
            <person name="De Corte Z."/>
            <person name="Sonet G."/>
            <person name="Van Belleghem S.M."/>
            <person name="Kostlbacher S."/>
            <person name="Vangestel C."/>
        </authorList>
    </citation>
    <scope>NUCLEOTIDE SEQUENCE [LARGE SCALE GENOMIC DNA]</scope>
    <source>
        <strain evidence="2">W744_W776</strain>
    </source>
</reference>
<name>A0AAV6UV11_9ARAC</name>
<evidence type="ECO:0000313" key="2">
    <source>
        <dbReference type="EMBL" id="KAG8188140.1"/>
    </source>
</evidence>
<gene>
    <name evidence="2" type="ORF">JTE90_029066</name>
</gene>
<feature type="transmembrane region" description="Helical" evidence="1">
    <location>
        <begin position="36"/>
        <end position="60"/>
    </location>
</feature>
<dbReference type="Proteomes" id="UP000827092">
    <property type="component" value="Unassembled WGS sequence"/>
</dbReference>
<dbReference type="EMBL" id="JAFNEN010000248">
    <property type="protein sequence ID" value="KAG8188140.1"/>
    <property type="molecule type" value="Genomic_DNA"/>
</dbReference>
<comment type="caution">
    <text evidence="2">The sequence shown here is derived from an EMBL/GenBank/DDBJ whole genome shotgun (WGS) entry which is preliminary data.</text>
</comment>
<keyword evidence="3" id="KW-1185">Reference proteome</keyword>
<evidence type="ECO:0008006" key="4">
    <source>
        <dbReference type="Google" id="ProtNLM"/>
    </source>
</evidence>
<organism evidence="2 3">
    <name type="scientific">Oedothorax gibbosus</name>
    <dbReference type="NCBI Taxonomy" id="931172"/>
    <lineage>
        <taxon>Eukaryota</taxon>
        <taxon>Metazoa</taxon>
        <taxon>Ecdysozoa</taxon>
        <taxon>Arthropoda</taxon>
        <taxon>Chelicerata</taxon>
        <taxon>Arachnida</taxon>
        <taxon>Araneae</taxon>
        <taxon>Araneomorphae</taxon>
        <taxon>Entelegynae</taxon>
        <taxon>Araneoidea</taxon>
        <taxon>Linyphiidae</taxon>
        <taxon>Erigoninae</taxon>
        <taxon>Oedothorax</taxon>
    </lineage>
</organism>
<evidence type="ECO:0000313" key="3">
    <source>
        <dbReference type="Proteomes" id="UP000827092"/>
    </source>
</evidence>
<dbReference type="AlphaFoldDB" id="A0AAV6UV11"/>
<keyword evidence="1" id="KW-1133">Transmembrane helix</keyword>
<keyword evidence="1" id="KW-0812">Transmembrane</keyword>
<keyword evidence="1" id="KW-0472">Membrane</keyword>
<protein>
    <recommendedName>
        <fullName evidence="4">Transmembrane protein</fullName>
    </recommendedName>
</protein>
<proteinExistence type="predicted"/>
<evidence type="ECO:0000256" key="1">
    <source>
        <dbReference type="SAM" id="Phobius"/>
    </source>
</evidence>
<sequence length="112" mass="12620">MAANVHASVCGAYRRPSFENRIVFLQHETNQRKEQLCVRTCGFGILMFVFIGCMILFTTWLNLMEGKPSDSLNIPAACIFFVAAALCTVYVSYKECSHICMKKRSTLLIQTA</sequence>